<sequence length="70" mass="7936">MTNPRQRTESEPLLTPSEVATLFRVDPKTVTRWAKAGKLTSIRTLGGHRRYRESEVRSLLEGNTNTPVEV</sequence>
<reference evidence="2" key="1">
    <citation type="journal article" date="2018" name="Int. J. Syst. Evol. Microbiol.">
        <title>Jatrophihabitans telluris sp. nov., isolated from sediment soil of lava forest wetlands and the emended description of the genus Jatrophihabitans.</title>
        <authorList>
            <person name="Lee K.C."/>
            <person name="Suh M.K."/>
            <person name="Eom M.K."/>
            <person name="Kim K.K."/>
            <person name="Kim J.S."/>
            <person name="Kim D.S."/>
            <person name="Ko S.H."/>
            <person name="Shin Y.K."/>
            <person name="Lee J.S."/>
        </authorList>
    </citation>
    <scope>NUCLEOTIDE SEQUENCE</scope>
    <source>
        <strain evidence="2">N237</strain>
    </source>
</reference>
<dbReference type="SUPFAM" id="SSF46955">
    <property type="entry name" value="Putative DNA-binding domain"/>
    <property type="match status" value="1"/>
</dbReference>
<gene>
    <name evidence="2" type="ORF">M6D93_18685</name>
</gene>
<dbReference type="Proteomes" id="UP001056336">
    <property type="component" value="Chromosome"/>
</dbReference>
<dbReference type="Pfam" id="PF12728">
    <property type="entry name" value="HTH_17"/>
    <property type="match status" value="1"/>
</dbReference>
<dbReference type="InterPro" id="IPR048048">
    <property type="entry name" value="BldC-like"/>
</dbReference>
<evidence type="ECO:0000313" key="3">
    <source>
        <dbReference type="Proteomes" id="UP001056336"/>
    </source>
</evidence>
<dbReference type="InterPro" id="IPR010093">
    <property type="entry name" value="SinI_DNA-bd"/>
</dbReference>
<dbReference type="Gene3D" id="1.10.1660.10">
    <property type="match status" value="1"/>
</dbReference>
<organism evidence="2 3">
    <name type="scientific">Jatrophihabitans telluris</name>
    <dbReference type="NCBI Taxonomy" id="2038343"/>
    <lineage>
        <taxon>Bacteria</taxon>
        <taxon>Bacillati</taxon>
        <taxon>Actinomycetota</taxon>
        <taxon>Actinomycetes</taxon>
        <taxon>Jatrophihabitantales</taxon>
        <taxon>Jatrophihabitantaceae</taxon>
        <taxon>Jatrophihabitans</taxon>
    </lineage>
</organism>
<accession>A0ABY4QX70</accession>
<dbReference type="NCBIfam" id="NF033787">
    <property type="entry name" value="HTH_BldC"/>
    <property type="match status" value="1"/>
</dbReference>
<dbReference type="NCBIfam" id="TIGR01764">
    <property type="entry name" value="excise"/>
    <property type="match status" value="1"/>
</dbReference>
<dbReference type="CDD" id="cd04762">
    <property type="entry name" value="HTH_MerR-trunc"/>
    <property type="match status" value="1"/>
</dbReference>
<proteinExistence type="predicted"/>
<dbReference type="RefSeq" id="WP_249771630.1">
    <property type="nucleotide sequence ID" value="NZ_CP097332.1"/>
</dbReference>
<evidence type="ECO:0000259" key="1">
    <source>
        <dbReference type="Pfam" id="PF12728"/>
    </source>
</evidence>
<name>A0ABY4QX70_9ACTN</name>
<protein>
    <submittedName>
        <fullName evidence="2">BldC family transcriptional regulator</fullName>
    </submittedName>
</protein>
<dbReference type="EMBL" id="CP097332">
    <property type="protein sequence ID" value="UQX88286.1"/>
    <property type="molecule type" value="Genomic_DNA"/>
</dbReference>
<keyword evidence="3" id="KW-1185">Reference proteome</keyword>
<dbReference type="InterPro" id="IPR009061">
    <property type="entry name" value="DNA-bd_dom_put_sf"/>
</dbReference>
<feature type="domain" description="Helix-turn-helix" evidence="1">
    <location>
        <begin position="13"/>
        <end position="63"/>
    </location>
</feature>
<dbReference type="InterPro" id="IPR041657">
    <property type="entry name" value="HTH_17"/>
</dbReference>
<reference evidence="2" key="2">
    <citation type="submission" date="2022-05" db="EMBL/GenBank/DDBJ databases">
        <authorList>
            <person name="Kim J.-S."/>
            <person name="Lee K."/>
            <person name="Suh M."/>
            <person name="Eom M."/>
            <person name="Kim J.-S."/>
            <person name="Kim D.-S."/>
            <person name="Ko S.-H."/>
            <person name="Shin Y."/>
            <person name="Lee J.-S."/>
        </authorList>
    </citation>
    <scope>NUCLEOTIDE SEQUENCE</scope>
    <source>
        <strain evidence="2">N237</strain>
    </source>
</reference>
<evidence type="ECO:0000313" key="2">
    <source>
        <dbReference type="EMBL" id="UQX88286.1"/>
    </source>
</evidence>